<protein>
    <submittedName>
        <fullName evidence="1">Uncharacterized protein</fullName>
    </submittedName>
</protein>
<accession>A0ABQ5IDB9</accession>
<reference evidence="1" key="1">
    <citation type="journal article" date="2022" name="Int. J. Mol. Sci.">
        <title>Draft Genome of Tanacetum Coccineum: Genomic Comparison of Closely Related Tanacetum-Family Plants.</title>
        <authorList>
            <person name="Yamashiro T."/>
            <person name="Shiraishi A."/>
            <person name="Nakayama K."/>
            <person name="Satake H."/>
        </authorList>
    </citation>
    <scope>NUCLEOTIDE SEQUENCE</scope>
</reference>
<keyword evidence="2" id="KW-1185">Reference proteome</keyword>
<evidence type="ECO:0000313" key="2">
    <source>
        <dbReference type="Proteomes" id="UP001151760"/>
    </source>
</evidence>
<sequence>MWGVAKVSLRKLGDNVIASLAVLLIGLGGLKLSESDHDPQRVCPRHQLPLSAITRSHSLQLRENPAIRILEALCLQCLHKSVNFHLYVPLVLSVTSSMLSTHVTDAEFIRQEGVIGLPERLASQVFLEWSVPWLASCSGESSD</sequence>
<reference evidence="1" key="2">
    <citation type="submission" date="2022-01" db="EMBL/GenBank/DDBJ databases">
        <authorList>
            <person name="Yamashiro T."/>
            <person name="Shiraishi A."/>
            <person name="Satake H."/>
            <person name="Nakayama K."/>
        </authorList>
    </citation>
    <scope>NUCLEOTIDE SEQUENCE</scope>
</reference>
<comment type="caution">
    <text evidence="1">The sequence shown here is derived from an EMBL/GenBank/DDBJ whole genome shotgun (WGS) entry which is preliminary data.</text>
</comment>
<organism evidence="1 2">
    <name type="scientific">Tanacetum coccineum</name>
    <dbReference type="NCBI Taxonomy" id="301880"/>
    <lineage>
        <taxon>Eukaryota</taxon>
        <taxon>Viridiplantae</taxon>
        <taxon>Streptophyta</taxon>
        <taxon>Embryophyta</taxon>
        <taxon>Tracheophyta</taxon>
        <taxon>Spermatophyta</taxon>
        <taxon>Magnoliopsida</taxon>
        <taxon>eudicotyledons</taxon>
        <taxon>Gunneridae</taxon>
        <taxon>Pentapetalae</taxon>
        <taxon>asterids</taxon>
        <taxon>campanulids</taxon>
        <taxon>Asterales</taxon>
        <taxon>Asteraceae</taxon>
        <taxon>Asteroideae</taxon>
        <taxon>Anthemideae</taxon>
        <taxon>Anthemidinae</taxon>
        <taxon>Tanacetum</taxon>
    </lineage>
</organism>
<proteinExistence type="predicted"/>
<evidence type="ECO:0000313" key="1">
    <source>
        <dbReference type="EMBL" id="GJT98135.1"/>
    </source>
</evidence>
<name>A0ABQ5IDB9_9ASTR</name>
<gene>
    <name evidence="1" type="ORF">Tco_1093653</name>
</gene>
<dbReference type="Proteomes" id="UP001151760">
    <property type="component" value="Unassembled WGS sequence"/>
</dbReference>
<dbReference type="EMBL" id="BQNB010020646">
    <property type="protein sequence ID" value="GJT98135.1"/>
    <property type="molecule type" value="Genomic_DNA"/>
</dbReference>